<accession>A0A8J3NDC7</accession>
<feature type="domain" description="AB hydrolase-1" evidence="1">
    <location>
        <begin position="13"/>
        <end position="242"/>
    </location>
</feature>
<proteinExistence type="predicted"/>
<dbReference type="PRINTS" id="PR00412">
    <property type="entry name" value="EPOXHYDRLASE"/>
</dbReference>
<gene>
    <name evidence="2" type="ORF">Aru02nite_36890</name>
</gene>
<keyword evidence="3" id="KW-1185">Reference proteome</keyword>
<keyword evidence="2" id="KW-0378">Hydrolase</keyword>
<dbReference type="Pfam" id="PF00561">
    <property type="entry name" value="Abhydrolase_1"/>
    <property type="match status" value="1"/>
</dbReference>
<evidence type="ECO:0000259" key="1">
    <source>
        <dbReference type="Pfam" id="PF00561"/>
    </source>
</evidence>
<dbReference type="GO" id="GO:0016787">
    <property type="term" value="F:hydrolase activity"/>
    <property type="evidence" value="ECO:0007669"/>
    <property type="project" value="UniProtKB-KW"/>
</dbReference>
<dbReference type="InterPro" id="IPR000639">
    <property type="entry name" value="Epox_hydrolase-like"/>
</dbReference>
<sequence length="256" mass="27231">MEIGYTEAGRGVPLVLLHAFPLTAAMWVAQRTGLADTCRVITPDQRGFGASKLPDDEPDLGTAADDLRDLLDLLELPDVVLGGLSMGGYVAFEFLRRHPERVRGLVLADTKATADQPAAAENRLRIAAQVEADGDAGVLRREVVPNLIGATTRWQRPEVYETVAALAVGQPPAAVAWAQRAMAARPDSTDLLPGIAVPTLVIVGEDDAVTPPEDAILLANGIPGAHLRRIPAAGHLTALEAPERFNTAVRTLLDRL</sequence>
<dbReference type="PANTHER" id="PTHR43798:SF29">
    <property type="entry name" value="AB HYDROLASE-1 DOMAIN-CONTAINING PROTEIN"/>
    <property type="match status" value="1"/>
</dbReference>
<dbReference type="AlphaFoldDB" id="A0A8J3NDC7"/>
<dbReference type="RefSeq" id="WP_203659137.1">
    <property type="nucleotide sequence ID" value="NZ_BAAAZM010000008.1"/>
</dbReference>
<organism evidence="2 3">
    <name type="scientific">Actinocatenispora rupis</name>
    <dbReference type="NCBI Taxonomy" id="519421"/>
    <lineage>
        <taxon>Bacteria</taxon>
        <taxon>Bacillati</taxon>
        <taxon>Actinomycetota</taxon>
        <taxon>Actinomycetes</taxon>
        <taxon>Micromonosporales</taxon>
        <taxon>Micromonosporaceae</taxon>
        <taxon>Actinocatenispora</taxon>
    </lineage>
</organism>
<dbReference type="InterPro" id="IPR029058">
    <property type="entry name" value="AB_hydrolase_fold"/>
</dbReference>
<evidence type="ECO:0000313" key="3">
    <source>
        <dbReference type="Proteomes" id="UP000612808"/>
    </source>
</evidence>
<dbReference type="EMBL" id="BOMB01000021">
    <property type="protein sequence ID" value="GID12800.1"/>
    <property type="molecule type" value="Genomic_DNA"/>
</dbReference>
<dbReference type="SUPFAM" id="SSF53474">
    <property type="entry name" value="alpha/beta-Hydrolases"/>
    <property type="match status" value="1"/>
</dbReference>
<name>A0A8J3NDC7_9ACTN</name>
<dbReference type="PANTHER" id="PTHR43798">
    <property type="entry name" value="MONOACYLGLYCEROL LIPASE"/>
    <property type="match status" value="1"/>
</dbReference>
<evidence type="ECO:0000313" key="2">
    <source>
        <dbReference type="EMBL" id="GID12800.1"/>
    </source>
</evidence>
<dbReference type="Gene3D" id="3.40.50.1820">
    <property type="entry name" value="alpha/beta hydrolase"/>
    <property type="match status" value="1"/>
</dbReference>
<protein>
    <submittedName>
        <fullName evidence="2">Alpha/beta hydrolase</fullName>
    </submittedName>
</protein>
<comment type="caution">
    <text evidence="2">The sequence shown here is derived from an EMBL/GenBank/DDBJ whole genome shotgun (WGS) entry which is preliminary data.</text>
</comment>
<reference evidence="2" key="1">
    <citation type="submission" date="2021-01" db="EMBL/GenBank/DDBJ databases">
        <title>Whole genome shotgun sequence of Actinocatenispora rupis NBRC 107355.</title>
        <authorList>
            <person name="Komaki H."/>
            <person name="Tamura T."/>
        </authorList>
    </citation>
    <scope>NUCLEOTIDE SEQUENCE</scope>
    <source>
        <strain evidence="2">NBRC 107355</strain>
    </source>
</reference>
<dbReference type="Proteomes" id="UP000612808">
    <property type="component" value="Unassembled WGS sequence"/>
</dbReference>
<dbReference type="InterPro" id="IPR000073">
    <property type="entry name" value="AB_hydrolase_1"/>
</dbReference>
<dbReference type="PRINTS" id="PR00111">
    <property type="entry name" value="ABHYDROLASE"/>
</dbReference>
<dbReference type="InterPro" id="IPR050266">
    <property type="entry name" value="AB_hydrolase_sf"/>
</dbReference>